<name>A0A9P9A6Z2_9PEZI</name>
<dbReference type="SUPFAM" id="SSF52833">
    <property type="entry name" value="Thioredoxin-like"/>
    <property type="match status" value="1"/>
</dbReference>
<dbReference type="PANTHER" id="PTHR42899:SF1">
    <property type="entry name" value="SPERMATOGENESIS-ASSOCIATED PROTEIN 20"/>
    <property type="match status" value="1"/>
</dbReference>
<accession>A0A9P9A6Z2</accession>
<dbReference type="InterPro" id="IPR036249">
    <property type="entry name" value="Thioredoxin-like_sf"/>
</dbReference>
<evidence type="ECO:0000313" key="4">
    <source>
        <dbReference type="Proteomes" id="UP000770015"/>
    </source>
</evidence>
<dbReference type="Proteomes" id="UP000770015">
    <property type="component" value="Unassembled WGS sequence"/>
</dbReference>
<dbReference type="OrthoDB" id="1923667at2759"/>
<feature type="compositionally biased region" description="Polar residues" evidence="1">
    <location>
        <begin position="28"/>
        <end position="45"/>
    </location>
</feature>
<keyword evidence="4" id="KW-1185">Reference proteome</keyword>
<evidence type="ECO:0000259" key="2">
    <source>
        <dbReference type="Pfam" id="PF03190"/>
    </source>
</evidence>
<feature type="region of interest" description="Disordered" evidence="1">
    <location>
        <begin position="1"/>
        <end position="45"/>
    </location>
</feature>
<gene>
    <name evidence="3" type="ORF">F5X68DRAFT_211074</name>
</gene>
<evidence type="ECO:0000256" key="1">
    <source>
        <dbReference type="SAM" id="MobiDB-lite"/>
    </source>
</evidence>
<proteinExistence type="predicted"/>
<dbReference type="InterPro" id="IPR024705">
    <property type="entry name" value="Ssp411"/>
</dbReference>
<dbReference type="PANTHER" id="PTHR42899">
    <property type="entry name" value="SPERMATOGENESIS-ASSOCIATED PROTEIN 20"/>
    <property type="match status" value="1"/>
</dbReference>
<dbReference type="EMBL" id="JAGSXJ010000017">
    <property type="protein sequence ID" value="KAH6683716.1"/>
    <property type="molecule type" value="Genomic_DNA"/>
</dbReference>
<dbReference type="Gene3D" id="3.40.30.10">
    <property type="entry name" value="Glutaredoxin"/>
    <property type="match status" value="1"/>
</dbReference>
<reference evidence="3" key="1">
    <citation type="journal article" date="2021" name="Nat. Commun.">
        <title>Genetic determinants of endophytism in the Arabidopsis root mycobiome.</title>
        <authorList>
            <person name="Mesny F."/>
            <person name="Miyauchi S."/>
            <person name="Thiergart T."/>
            <person name="Pickel B."/>
            <person name="Atanasova L."/>
            <person name="Karlsson M."/>
            <person name="Huettel B."/>
            <person name="Barry K.W."/>
            <person name="Haridas S."/>
            <person name="Chen C."/>
            <person name="Bauer D."/>
            <person name="Andreopoulos W."/>
            <person name="Pangilinan J."/>
            <person name="LaButti K."/>
            <person name="Riley R."/>
            <person name="Lipzen A."/>
            <person name="Clum A."/>
            <person name="Drula E."/>
            <person name="Henrissat B."/>
            <person name="Kohler A."/>
            <person name="Grigoriev I.V."/>
            <person name="Martin F.M."/>
            <person name="Hacquard S."/>
        </authorList>
    </citation>
    <scope>NUCLEOTIDE SEQUENCE</scope>
    <source>
        <strain evidence="3">MPI-SDFR-AT-0117</strain>
    </source>
</reference>
<feature type="domain" description="Spermatogenesis-associated protein 20-like TRX" evidence="2">
    <location>
        <begin position="45"/>
        <end position="213"/>
    </location>
</feature>
<dbReference type="PIRSF" id="PIRSF006402">
    <property type="entry name" value="UCP006402_thioredoxin"/>
    <property type="match status" value="1"/>
</dbReference>
<dbReference type="InterPro" id="IPR008928">
    <property type="entry name" value="6-hairpin_glycosidase_sf"/>
</dbReference>
<dbReference type="CDD" id="cd02955">
    <property type="entry name" value="SSP411"/>
    <property type="match status" value="1"/>
</dbReference>
<protein>
    <submittedName>
        <fullName evidence="3">Spermatogenesis-associated protein</fullName>
    </submittedName>
</protein>
<dbReference type="AlphaFoldDB" id="A0A9P9A6Z2"/>
<sequence length="825" mass="90349">MVASELTQAAAKSELADTGVGSAIPPQQREQQAVPSQSAKTTLRNRADQSISPYVQSHATSPVAWQILDDEAVELAKKENKLIFLNVGFKACHYCRLTSHESFSSPECAALLNEAFIPVIVDREERPDLDTIYMNYVQAVNGAGGWPLNIFLTPELEPVFGGTYWPGPGTHSKTGPEEEDMIDFLTVLEKLKKVWQEQEPRCRQEAREVLLKLREFAAEGTLGTRSTVQMSRIGLSSSSTATVASAVSTEHIGDHPKPTDVSSELDLDQLEEAYSHIAGTFDPVYGGFGLAPKFPVPAKLSFLLRLPHYLTPVQDVVGPTECAHATEMALFTLRKIRDGSLRDHVGGHGFARYSITPDWSIPHFEKLAADNALLLGLYLDAWMISNGDKGGDFYDVVLELADYFANSPMRLPHGGFASSEAADSYFRRGDKHMREGAYHLWTRKDFDTVIGDDREATIAAAYWNVLEHGNVEPDQDPNDEFMNQNIFRVLKPMAEIGRQFGVTGEEVGRIIESARQKLKAHREKERVRPELDDKVIAGWNGLVIGALSRTAAALASMEPEKSAGYFKAATEAADFVHSNLWDADNKVLYRAFRGVRGPTPAFAEDYTYLIEGLIDLYESTGQGSCLAFADELQQTQVSLFYDSSSPSASTSPNPLPAHAACGGFYTTSSSSQVILRLKDGMDTALPATNAMAVSNLFRLGAALNNDTYVAMGRETINAFEAEILQYPWLFPGLLSGVVSARLGGKTWVIVKDPSGNDSEIPRKLLAKLYGEARGGLRSLIIVCGEDDLVAQRNPAIAELVRSGGPGAYLRDNGGFRPCTKSDVEY</sequence>
<dbReference type="Pfam" id="PF03190">
    <property type="entry name" value="Thioredox_DsbH"/>
    <property type="match status" value="1"/>
</dbReference>
<dbReference type="SUPFAM" id="SSF48208">
    <property type="entry name" value="Six-hairpin glycosidases"/>
    <property type="match status" value="1"/>
</dbReference>
<organism evidence="3 4">
    <name type="scientific">Plectosphaerella plurivora</name>
    <dbReference type="NCBI Taxonomy" id="936078"/>
    <lineage>
        <taxon>Eukaryota</taxon>
        <taxon>Fungi</taxon>
        <taxon>Dikarya</taxon>
        <taxon>Ascomycota</taxon>
        <taxon>Pezizomycotina</taxon>
        <taxon>Sordariomycetes</taxon>
        <taxon>Hypocreomycetidae</taxon>
        <taxon>Glomerellales</taxon>
        <taxon>Plectosphaerellaceae</taxon>
        <taxon>Plectosphaerella</taxon>
    </lineage>
</organism>
<dbReference type="InterPro" id="IPR004879">
    <property type="entry name" value="Ssp411-like_TRX"/>
</dbReference>
<comment type="caution">
    <text evidence="3">The sequence shown here is derived from an EMBL/GenBank/DDBJ whole genome shotgun (WGS) entry which is preliminary data.</text>
</comment>
<evidence type="ECO:0000313" key="3">
    <source>
        <dbReference type="EMBL" id="KAH6683716.1"/>
    </source>
</evidence>
<dbReference type="GO" id="GO:0005975">
    <property type="term" value="P:carbohydrate metabolic process"/>
    <property type="evidence" value="ECO:0007669"/>
    <property type="project" value="InterPro"/>
</dbReference>